<evidence type="ECO:0000313" key="11">
    <source>
        <dbReference type="EMBL" id="KAG5853290.1"/>
    </source>
</evidence>
<dbReference type="EMBL" id="JAFIRN010000003">
    <property type="protein sequence ID" value="KAG5853290.1"/>
    <property type="molecule type" value="Genomic_DNA"/>
</dbReference>
<keyword evidence="2 8" id="KW-0812">Transmembrane</keyword>
<dbReference type="InterPro" id="IPR003961">
    <property type="entry name" value="FN3_dom"/>
</dbReference>
<dbReference type="InterPro" id="IPR036116">
    <property type="entry name" value="FN3_sf"/>
</dbReference>
<evidence type="ECO:0000256" key="4">
    <source>
        <dbReference type="ARBA" id="ARBA00022989"/>
    </source>
</evidence>
<organism evidence="11 12">
    <name type="scientific">Anguilla anguilla</name>
    <name type="common">European freshwater eel</name>
    <name type="synonym">Muraena anguilla</name>
    <dbReference type="NCBI Taxonomy" id="7936"/>
    <lineage>
        <taxon>Eukaryota</taxon>
        <taxon>Metazoa</taxon>
        <taxon>Chordata</taxon>
        <taxon>Craniata</taxon>
        <taxon>Vertebrata</taxon>
        <taxon>Euteleostomi</taxon>
        <taxon>Actinopterygii</taxon>
        <taxon>Neopterygii</taxon>
        <taxon>Teleostei</taxon>
        <taxon>Anguilliformes</taxon>
        <taxon>Anguillidae</taxon>
        <taxon>Anguilla</taxon>
    </lineage>
</organism>
<accession>A0A9D3S3C8</accession>
<dbReference type="Proteomes" id="UP001044222">
    <property type="component" value="Unassembled WGS sequence"/>
</dbReference>
<evidence type="ECO:0000256" key="9">
    <source>
        <dbReference type="SAM" id="SignalP"/>
    </source>
</evidence>
<dbReference type="PANTHER" id="PTHR23037:SF46">
    <property type="entry name" value="INTERLEUKIN 5 RECEPTOR SUBUNIT ALPHA"/>
    <property type="match status" value="1"/>
</dbReference>
<dbReference type="InterPro" id="IPR013783">
    <property type="entry name" value="Ig-like_fold"/>
</dbReference>
<dbReference type="GO" id="GO:0009897">
    <property type="term" value="C:external side of plasma membrane"/>
    <property type="evidence" value="ECO:0007669"/>
    <property type="project" value="TreeGrafter"/>
</dbReference>
<dbReference type="PANTHER" id="PTHR23037">
    <property type="entry name" value="CYTOKINE RECEPTOR"/>
    <property type="match status" value="1"/>
</dbReference>
<name>A0A9D3S3C8_ANGAN</name>
<evidence type="ECO:0000256" key="2">
    <source>
        <dbReference type="ARBA" id="ARBA00022692"/>
    </source>
</evidence>
<feature type="domain" description="Fibronectin type-III" evidence="10">
    <location>
        <begin position="36"/>
        <end position="128"/>
    </location>
</feature>
<dbReference type="AlphaFoldDB" id="A0A9D3S3C8"/>
<keyword evidence="5 8" id="KW-0472">Membrane</keyword>
<evidence type="ECO:0000256" key="5">
    <source>
        <dbReference type="ARBA" id="ARBA00023136"/>
    </source>
</evidence>
<gene>
    <name evidence="11" type="ORF">ANANG_G00071570</name>
</gene>
<evidence type="ECO:0000256" key="8">
    <source>
        <dbReference type="SAM" id="Phobius"/>
    </source>
</evidence>
<evidence type="ECO:0000256" key="3">
    <source>
        <dbReference type="ARBA" id="ARBA00022729"/>
    </source>
</evidence>
<protein>
    <recommendedName>
        <fullName evidence="10">Fibronectin type-III domain-containing protein</fullName>
    </recommendedName>
</protein>
<comment type="subcellular location">
    <subcellularLocation>
        <location evidence="1">Membrane</location>
        <topology evidence="1">Single-pass type I membrane protein</topology>
    </subcellularLocation>
</comment>
<reference evidence="11" key="1">
    <citation type="submission" date="2021-01" db="EMBL/GenBank/DDBJ databases">
        <title>A chromosome-scale assembly of European eel, Anguilla anguilla.</title>
        <authorList>
            <person name="Henkel C."/>
            <person name="Jong-Raadsen S.A."/>
            <person name="Dufour S."/>
            <person name="Weltzien F.-A."/>
            <person name="Palstra A.P."/>
            <person name="Pelster B."/>
            <person name="Spaink H.P."/>
            <person name="Van Den Thillart G.E."/>
            <person name="Jansen H."/>
            <person name="Zahm M."/>
            <person name="Klopp C."/>
            <person name="Cedric C."/>
            <person name="Louis A."/>
            <person name="Berthelot C."/>
            <person name="Parey E."/>
            <person name="Roest Crollius H."/>
            <person name="Montfort J."/>
            <person name="Robinson-Rechavi M."/>
            <person name="Bucao C."/>
            <person name="Bouchez O."/>
            <person name="Gislard M."/>
            <person name="Lluch J."/>
            <person name="Milhes M."/>
            <person name="Lampietro C."/>
            <person name="Lopez Roques C."/>
            <person name="Donnadieu C."/>
            <person name="Braasch I."/>
            <person name="Desvignes T."/>
            <person name="Postlethwait J."/>
            <person name="Bobe J."/>
            <person name="Guiguen Y."/>
            <person name="Dirks R."/>
        </authorList>
    </citation>
    <scope>NUCLEOTIDE SEQUENCE</scope>
    <source>
        <strain evidence="11">Tag_6206</strain>
        <tissue evidence="11">Liver</tissue>
    </source>
</reference>
<evidence type="ECO:0000259" key="10">
    <source>
        <dbReference type="PROSITE" id="PS50853"/>
    </source>
</evidence>
<feature type="signal peptide" evidence="9">
    <location>
        <begin position="1"/>
        <end position="25"/>
    </location>
</feature>
<feature type="chain" id="PRO_5038985830" description="Fibronectin type-III domain-containing protein" evidence="9">
    <location>
        <begin position="26"/>
        <end position="375"/>
    </location>
</feature>
<evidence type="ECO:0000313" key="12">
    <source>
        <dbReference type="Proteomes" id="UP001044222"/>
    </source>
</evidence>
<sequence>MNSAISADLLFKGFFLLTSCWAAFASVPSETGSLPPPSHLTVNFSSDFCVNLWWSPPENLSASAPAVKYLITATTQGGTWCTLNTFHRECRDTEDGVTYSVRAFRGSCERGTGSSAAVVTVPPRTEKLVKDFGYEPMPQALHCDHYLYSGRDKTGCHLYGDFLNFSSVKNEIFFLLNGTQGSFRRKNTFRVDPYLHSKHIPKSFPCHASCWDCKYRYRSSGSPYWQERYKTEDKPVDVPYNRRLRYQVQVKAVCKGICGTGSSDWSETQSFGEEQSDWSFHMALVAIPVVVIVCVVLFLLFFKRLHVWILPQIPDPMTLFKELVNSKEAGGSHLTENAAMPHSKNPEKQMLYVPEEPELCVNVQVEEPDLAVTSP</sequence>
<dbReference type="GO" id="GO:0004896">
    <property type="term" value="F:cytokine receptor activity"/>
    <property type="evidence" value="ECO:0007669"/>
    <property type="project" value="TreeGrafter"/>
</dbReference>
<keyword evidence="3 9" id="KW-0732">Signal</keyword>
<proteinExistence type="predicted"/>
<dbReference type="SUPFAM" id="SSF49265">
    <property type="entry name" value="Fibronectin type III"/>
    <property type="match status" value="1"/>
</dbReference>
<keyword evidence="6" id="KW-0675">Receptor</keyword>
<keyword evidence="4 8" id="KW-1133">Transmembrane helix</keyword>
<dbReference type="PROSITE" id="PS50853">
    <property type="entry name" value="FN3"/>
    <property type="match status" value="1"/>
</dbReference>
<evidence type="ECO:0000256" key="1">
    <source>
        <dbReference type="ARBA" id="ARBA00004479"/>
    </source>
</evidence>
<evidence type="ECO:0000256" key="6">
    <source>
        <dbReference type="ARBA" id="ARBA00023170"/>
    </source>
</evidence>
<keyword evidence="7" id="KW-0325">Glycoprotein</keyword>
<evidence type="ECO:0000256" key="7">
    <source>
        <dbReference type="ARBA" id="ARBA00023180"/>
    </source>
</evidence>
<comment type="caution">
    <text evidence="11">The sequence shown here is derived from an EMBL/GenBank/DDBJ whole genome shotgun (WGS) entry which is preliminary data.</text>
</comment>
<feature type="transmembrane region" description="Helical" evidence="8">
    <location>
        <begin position="278"/>
        <end position="302"/>
    </location>
</feature>
<dbReference type="Gene3D" id="2.60.40.10">
    <property type="entry name" value="Immunoglobulins"/>
    <property type="match status" value="1"/>
</dbReference>
<keyword evidence="12" id="KW-1185">Reference proteome</keyword>